<keyword evidence="4" id="KW-0548">Nucleotidyltransferase</keyword>
<evidence type="ECO:0000313" key="5">
    <source>
        <dbReference type="Proteomes" id="UP001595685"/>
    </source>
</evidence>
<accession>A0ABV7WML9</accession>
<dbReference type="EC" id="2.7.7.65" evidence="4"/>
<reference evidence="5" key="1">
    <citation type="journal article" date="2019" name="Int. J. Syst. Evol. Microbiol.">
        <title>The Global Catalogue of Microorganisms (GCM) 10K type strain sequencing project: providing services to taxonomists for standard genome sequencing and annotation.</title>
        <authorList>
            <consortium name="The Broad Institute Genomics Platform"/>
            <consortium name="The Broad Institute Genome Sequencing Center for Infectious Disease"/>
            <person name="Wu L."/>
            <person name="Ma J."/>
        </authorList>
    </citation>
    <scope>NUCLEOTIDE SEQUENCE [LARGE SCALE GENOMIC DNA]</scope>
    <source>
        <strain evidence="5">NCAIM B.02333</strain>
    </source>
</reference>
<feature type="domain" description="GGDEF" evidence="3">
    <location>
        <begin position="266"/>
        <end position="408"/>
    </location>
</feature>
<evidence type="ECO:0000313" key="4">
    <source>
        <dbReference type="EMBL" id="MFC3690246.1"/>
    </source>
</evidence>
<dbReference type="InterPro" id="IPR043128">
    <property type="entry name" value="Rev_trsase/Diguanyl_cyclase"/>
</dbReference>
<dbReference type="NCBIfam" id="TIGR00254">
    <property type="entry name" value="GGDEF"/>
    <property type="match status" value="1"/>
</dbReference>
<proteinExistence type="predicted"/>
<feature type="region of interest" description="Disordered" evidence="1">
    <location>
        <begin position="393"/>
        <end position="439"/>
    </location>
</feature>
<dbReference type="InterPro" id="IPR029787">
    <property type="entry name" value="Nucleotide_cyclase"/>
</dbReference>
<feature type="transmembrane region" description="Helical" evidence="2">
    <location>
        <begin position="163"/>
        <end position="185"/>
    </location>
</feature>
<evidence type="ECO:0000256" key="2">
    <source>
        <dbReference type="SAM" id="Phobius"/>
    </source>
</evidence>
<dbReference type="RefSeq" id="WP_340289235.1">
    <property type="nucleotide sequence ID" value="NZ_JBBEOI010000006.1"/>
</dbReference>
<sequence>MEKQLDEVQAAGRVAALWRWVRWGAAVFCFVQFAVYVPGPAVQVPWPLLLLGSGLAAVTVLINLSAVLLERQRPRATPPHPALPQVASSHAASPGSALPSTAVLQAASPRPARRDLALLGADTTVVVVVVLLFAFEPASAVWVLLVVPVLEAALVGRLRWALVVWAVAVAALLLRETAAVHLHGLPGAGPQELLSSVGFRAGVLLLVATTVGLQAGVAHRQLLQLLAARATLAHEVGHDPLTGLANRRLFLERAGRALHLQEQDRGTVGVLFVDCDSFKAVNDVHGHAVGDEVLRQVAHRLTALAGPHDTPARLGGDEFAVLLHRSTTTHSHDGQDVTGVAAAVQAALAAPYAVAGLGALAMSCSVGAADHRDGDTLSTLLRRADQAMYLHKLTARSPGTNSRGEAASRPGRLQGPAGRAAAEPADRDLHRPVPAPTSP</sequence>
<dbReference type="GO" id="GO:0052621">
    <property type="term" value="F:diguanylate cyclase activity"/>
    <property type="evidence" value="ECO:0007669"/>
    <property type="project" value="UniProtKB-EC"/>
</dbReference>
<evidence type="ECO:0000259" key="3">
    <source>
        <dbReference type="PROSITE" id="PS50887"/>
    </source>
</evidence>
<dbReference type="SUPFAM" id="SSF55073">
    <property type="entry name" value="Nucleotide cyclase"/>
    <property type="match status" value="1"/>
</dbReference>
<feature type="transmembrane region" description="Helical" evidence="2">
    <location>
        <begin position="20"/>
        <end position="37"/>
    </location>
</feature>
<dbReference type="InterPro" id="IPR000160">
    <property type="entry name" value="GGDEF_dom"/>
</dbReference>
<feature type="transmembrane region" description="Helical" evidence="2">
    <location>
        <begin position="49"/>
        <end position="69"/>
    </location>
</feature>
<dbReference type="Gene3D" id="3.30.70.270">
    <property type="match status" value="1"/>
</dbReference>
<feature type="region of interest" description="Disordered" evidence="1">
    <location>
        <begin position="75"/>
        <end position="94"/>
    </location>
</feature>
<keyword evidence="4" id="KW-0808">Transferase</keyword>
<feature type="transmembrane region" description="Helical" evidence="2">
    <location>
        <begin position="197"/>
        <end position="217"/>
    </location>
</feature>
<dbReference type="InterPro" id="IPR052163">
    <property type="entry name" value="DGC-Regulatory_Protein"/>
</dbReference>
<dbReference type="EMBL" id="JBHRWW010000019">
    <property type="protein sequence ID" value="MFC3690246.1"/>
    <property type="molecule type" value="Genomic_DNA"/>
</dbReference>
<dbReference type="CDD" id="cd01949">
    <property type="entry name" value="GGDEF"/>
    <property type="match status" value="1"/>
</dbReference>
<protein>
    <submittedName>
        <fullName evidence="4">Diguanylate cyclase domain-containing protein</fullName>
        <ecNumber evidence="4">2.7.7.65</ecNumber>
    </submittedName>
</protein>
<keyword evidence="2" id="KW-1133">Transmembrane helix</keyword>
<dbReference type="PANTHER" id="PTHR46663:SF2">
    <property type="entry name" value="GGDEF DOMAIN-CONTAINING PROTEIN"/>
    <property type="match status" value="1"/>
</dbReference>
<keyword evidence="5" id="KW-1185">Reference proteome</keyword>
<keyword evidence="2" id="KW-0472">Membrane</keyword>
<dbReference type="SMART" id="SM00267">
    <property type="entry name" value="GGDEF"/>
    <property type="match status" value="1"/>
</dbReference>
<comment type="caution">
    <text evidence="4">The sequence shown here is derived from an EMBL/GenBank/DDBJ whole genome shotgun (WGS) entry which is preliminary data.</text>
</comment>
<evidence type="ECO:0000256" key="1">
    <source>
        <dbReference type="SAM" id="MobiDB-lite"/>
    </source>
</evidence>
<dbReference type="PROSITE" id="PS50887">
    <property type="entry name" value="GGDEF"/>
    <property type="match status" value="1"/>
</dbReference>
<gene>
    <name evidence="4" type="ORF">ACFOLH_18015</name>
</gene>
<dbReference type="Proteomes" id="UP001595685">
    <property type="component" value="Unassembled WGS sequence"/>
</dbReference>
<dbReference type="PANTHER" id="PTHR46663">
    <property type="entry name" value="DIGUANYLATE CYCLASE DGCT-RELATED"/>
    <property type="match status" value="1"/>
</dbReference>
<keyword evidence="2" id="KW-0812">Transmembrane</keyword>
<name>A0ABV7WML9_9MICO</name>
<organism evidence="4 5">
    <name type="scientific">Aquipuribacter hungaricus</name>
    <dbReference type="NCBI Taxonomy" id="545624"/>
    <lineage>
        <taxon>Bacteria</taxon>
        <taxon>Bacillati</taxon>
        <taxon>Actinomycetota</taxon>
        <taxon>Actinomycetes</taxon>
        <taxon>Micrococcales</taxon>
        <taxon>Intrasporangiaceae</taxon>
        <taxon>Aquipuribacter</taxon>
    </lineage>
</organism>
<dbReference type="Pfam" id="PF00990">
    <property type="entry name" value="GGDEF"/>
    <property type="match status" value="1"/>
</dbReference>